<dbReference type="Proteomes" id="UP001159428">
    <property type="component" value="Unassembled WGS sequence"/>
</dbReference>
<organism evidence="1 2">
    <name type="scientific">Pocillopora meandrina</name>
    <dbReference type="NCBI Taxonomy" id="46732"/>
    <lineage>
        <taxon>Eukaryota</taxon>
        <taxon>Metazoa</taxon>
        <taxon>Cnidaria</taxon>
        <taxon>Anthozoa</taxon>
        <taxon>Hexacorallia</taxon>
        <taxon>Scleractinia</taxon>
        <taxon>Astrocoeniina</taxon>
        <taxon>Pocilloporidae</taxon>
        <taxon>Pocillopora</taxon>
    </lineage>
</organism>
<dbReference type="EMBL" id="CALNXJ010000002">
    <property type="protein sequence ID" value="CAH3033571.1"/>
    <property type="molecule type" value="Genomic_DNA"/>
</dbReference>
<sequence>MVPIIKISDKLLELKSNSKAVSKGDILDFLQPSSDSLALLGHSITEVNIKYHELIQPDLNDQFKQLCSAQTPVTKMLIGDDLPKSVTEISETKKVEKSVLVPSQYINLMGFTLNSVEMKVSLTPTKATKIKLKAVGLYHNLSPTVSEVIGLMVASFPGVRDKVKTLKQNKANFKAIMTLSDMARSDL</sequence>
<reference evidence="1 2" key="1">
    <citation type="submission" date="2022-05" db="EMBL/GenBank/DDBJ databases">
        <authorList>
            <consortium name="Genoscope - CEA"/>
            <person name="William W."/>
        </authorList>
    </citation>
    <scope>NUCLEOTIDE SEQUENCE [LARGE SCALE GENOMIC DNA]</scope>
</reference>
<dbReference type="PANTHER" id="PTHR34239">
    <property type="entry name" value="APPLE DOMAIN-CONTAINING PROTEIN"/>
    <property type="match status" value="1"/>
</dbReference>
<evidence type="ECO:0000313" key="1">
    <source>
        <dbReference type="EMBL" id="CAH3033571.1"/>
    </source>
</evidence>
<dbReference type="AlphaFoldDB" id="A0AAU9VN56"/>
<protein>
    <submittedName>
        <fullName evidence="1">Uncharacterized protein</fullName>
    </submittedName>
</protein>
<evidence type="ECO:0000313" key="2">
    <source>
        <dbReference type="Proteomes" id="UP001159428"/>
    </source>
</evidence>
<accession>A0AAU9VN56</accession>
<keyword evidence="2" id="KW-1185">Reference proteome</keyword>
<feature type="non-terminal residue" evidence="1">
    <location>
        <position position="187"/>
    </location>
</feature>
<proteinExistence type="predicted"/>
<gene>
    <name evidence="1" type="ORF">PMEA_00010156</name>
</gene>
<comment type="caution">
    <text evidence="1">The sequence shown here is derived from an EMBL/GenBank/DDBJ whole genome shotgun (WGS) entry which is preliminary data.</text>
</comment>
<name>A0AAU9VN56_9CNID</name>
<dbReference type="PANTHER" id="PTHR34239:SF2">
    <property type="entry name" value="TRANSPOSABLE ELEMENT P TRANSPOSASE_THAP9 CONSERVED DOMAIN-CONTAINING PROTEIN"/>
    <property type="match status" value="1"/>
</dbReference>